<keyword evidence="2" id="KW-1185">Reference proteome</keyword>
<sequence>MMDENNLIYRKIGTTTQNNNLIKTTIVPPKASTSSKISFSQRVFNFKNGIRNPEKDRMVNSVTEGNLKHKSRGFGSPFSRKKSKMYSLFEGNNNEKERKNTKYYSMDAINEGTWESDPDFLIEQLISISEETPIVARSIPKGAPVVDTNFEEKSRRNCLFEPEIYDKMLADSLKACDLLKDHLNDCVGTIRGMSPQRTLTNSTYSKSPVSSDINSEHSSNSSKLY</sequence>
<evidence type="ECO:0000256" key="1">
    <source>
        <dbReference type="SAM" id="MobiDB-lite"/>
    </source>
</evidence>
<protein>
    <submittedName>
        <fullName evidence="3">Uncharacterized protein</fullName>
    </submittedName>
</protein>
<feature type="compositionally biased region" description="Low complexity" evidence="1">
    <location>
        <begin position="210"/>
        <end position="225"/>
    </location>
</feature>
<reference evidence="2" key="1">
    <citation type="submission" date="2014-07" db="EMBL/GenBank/DDBJ databases">
        <authorList>
            <person name="Martin A.A"/>
            <person name="De Silva N."/>
        </authorList>
    </citation>
    <scope>NUCLEOTIDE SEQUENCE</scope>
</reference>
<evidence type="ECO:0000313" key="2">
    <source>
        <dbReference type="Proteomes" id="UP000035680"/>
    </source>
</evidence>
<organism evidence="2 3">
    <name type="scientific">Strongyloides venezuelensis</name>
    <name type="common">Threadworm</name>
    <dbReference type="NCBI Taxonomy" id="75913"/>
    <lineage>
        <taxon>Eukaryota</taxon>
        <taxon>Metazoa</taxon>
        <taxon>Ecdysozoa</taxon>
        <taxon>Nematoda</taxon>
        <taxon>Chromadorea</taxon>
        <taxon>Rhabditida</taxon>
        <taxon>Tylenchina</taxon>
        <taxon>Panagrolaimomorpha</taxon>
        <taxon>Strongyloidoidea</taxon>
        <taxon>Strongyloididae</taxon>
        <taxon>Strongyloides</taxon>
    </lineage>
</organism>
<feature type="region of interest" description="Disordered" evidence="1">
    <location>
        <begin position="197"/>
        <end position="225"/>
    </location>
</feature>
<proteinExistence type="predicted"/>
<evidence type="ECO:0000313" key="3">
    <source>
        <dbReference type="WBParaSite" id="SVE_1055900.1"/>
    </source>
</evidence>
<feature type="compositionally biased region" description="Polar residues" evidence="1">
    <location>
        <begin position="197"/>
        <end position="209"/>
    </location>
</feature>
<name>A0A0K0FNH9_STRVS</name>
<reference evidence="3" key="2">
    <citation type="submission" date="2015-08" db="UniProtKB">
        <authorList>
            <consortium name="WormBaseParasite"/>
        </authorList>
    </citation>
    <scope>IDENTIFICATION</scope>
</reference>
<dbReference type="WBParaSite" id="SVE_1055900.1">
    <property type="protein sequence ID" value="SVE_1055900.1"/>
    <property type="gene ID" value="SVE_1055900"/>
</dbReference>
<dbReference type="AlphaFoldDB" id="A0A0K0FNH9"/>
<dbReference type="Proteomes" id="UP000035680">
    <property type="component" value="Unassembled WGS sequence"/>
</dbReference>
<accession>A0A0K0FNH9</accession>